<reference evidence="2" key="3">
    <citation type="submission" date="2010-09" db="EMBL/GenBank/DDBJ databases">
        <title>Annotation of Gaeumannomyces graminis var. tritici R3-111a-1.</title>
        <authorList>
            <consortium name="The Broad Institute Genome Sequencing Platform"/>
            <person name="Ma L.-J."/>
            <person name="Dead R."/>
            <person name="Young S.K."/>
            <person name="Zeng Q."/>
            <person name="Gargeya S."/>
            <person name="Fitzgerald M."/>
            <person name="Haas B."/>
            <person name="Abouelleil A."/>
            <person name="Alvarado L."/>
            <person name="Arachchi H.M."/>
            <person name="Berlin A."/>
            <person name="Brown A."/>
            <person name="Chapman S.B."/>
            <person name="Chen Z."/>
            <person name="Dunbar C."/>
            <person name="Freedman E."/>
            <person name="Gearin G."/>
            <person name="Gellesch M."/>
            <person name="Goldberg J."/>
            <person name="Griggs A."/>
            <person name="Gujja S."/>
            <person name="Heiman D."/>
            <person name="Howarth C."/>
            <person name="Larson L."/>
            <person name="Lui A."/>
            <person name="MacDonald P.J.P."/>
            <person name="Mehta T."/>
            <person name="Montmayeur A."/>
            <person name="Murphy C."/>
            <person name="Neiman D."/>
            <person name="Pearson M."/>
            <person name="Priest M."/>
            <person name="Roberts A."/>
            <person name="Saif S."/>
            <person name="Shea T."/>
            <person name="Shenoy N."/>
            <person name="Sisk P."/>
            <person name="Stolte C."/>
            <person name="Sykes S."/>
            <person name="Yandava C."/>
            <person name="Wortman J."/>
            <person name="Nusbaum C."/>
            <person name="Birren B."/>
        </authorList>
    </citation>
    <scope>NUCLEOTIDE SEQUENCE</scope>
    <source>
        <strain evidence="2">R3-111a-1</strain>
    </source>
</reference>
<dbReference type="GO" id="GO:0016787">
    <property type="term" value="F:hydrolase activity"/>
    <property type="evidence" value="ECO:0007669"/>
    <property type="project" value="InterPro"/>
</dbReference>
<sequence length="265" mass="27669">MAGQDTPRGSVTRLHGLDAYVTEPADGRPIRGVVVIVSDAYGWEFPNSRLLADRYADKGGYRVLLPDFFDGHACPTWMVESLRVMMGSGNILSRAYAALWVAYAFIPFVVSQQLLGDAYSTVATFFSAVRAGPEASRGLPVFAAGFSWGARQAVLLAGGSEGPGGRPLVDAVFAGHPASNLDVPADVERAAAPVSFAVGDHDHAVSGDVLARLEAAAKAMGGELRVYGGVGNGFCVGADLAARDAGEAAEDAQEQAIAWFDAHAK</sequence>
<dbReference type="RefSeq" id="XP_009223726.1">
    <property type="nucleotide sequence ID" value="XM_009225462.1"/>
</dbReference>
<reference evidence="3" key="5">
    <citation type="submission" date="2018-04" db="UniProtKB">
        <authorList>
            <consortium name="EnsemblFungi"/>
        </authorList>
    </citation>
    <scope>IDENTIFICATION</scope>
    <source>
        <strain evidence="3">R3-111a-1</strain>
    </source>
</reference>
<name>J3P290_GAET3</name>
<evidence type="ECO:0000313" key="3">
    <source>
        <dbReference type="EnsemblFungi" id="EJT73782"/>
    </source>
</evidence>
<reference evidence="3" key="4">
    <citation type="journal article" date="2015" name="G3 (Bethesda)">
        <title>Genome sequences of three phytopathogenic species of the Magnaporthaceae family of fungi.</title>
        <authorList>
            <person name="Okagaki L.H."/>
            <person name="Nunes C.C."/>
            <person name="Sailsbery J."/>
            <person name="Clay B."/>
            <person name="Brown D."/>
            <person name="John T."/>
            <person name="Oh Y."/>
            <person name="Young N."/>
            <person name="Fitzgerald M."/>
            <person name="Haas B.J."/>
            <person name="Zeng Q."/>
            <person name="Young S."/>
            <person name="Adiconis X."/>
            <person name="Fan L."/>
            <person name="Levin J.Z."/>
            <person name="Mitchell T.K."/>
            <person name="Okubara P.A."/>
            <person name="Farman M.L."/>
            <person name="Kohn L.M."/>
            <person name="Birren B."/>
            <person name="Ma L.-J."/>
            <person name="Dean R.A."/>
        </authorList>
    </citation>
    <scope>NUCLEOTIDE SEQUENCE</scope>
    <source>
        <strain evidence="3">R3-111a-1</strain>
    </source>
</reference>
<dbReference type="InterPro" id="IPR029058">
    <property type="entry name" value="AB_hydrolase_fold"/>
</dbReference>
<dbReference type="Pfam" id="PF01738">
    <property type="entry name" value="DLH"/>
    <property type="match status" value="1"/>
</dbReference>
<keyword evidence="4" id="KW-1185">Reference proteome</keyword>
<dbReference type="AlphaFoldDB" id="J3P290"/>
<dbReference type="SUPFAM" id="SSF53474">
    <property type="entry name" value="alpha/beta-Hydrolases"/>
    <property type="match status" value="1"/>
</dbReference>
<evidence type="ECO:0000259" key="1">
    <source>
        <dbReference type="Pfam" id="PF01738"/>
    </source>
</evidence>
<dbReference type="PANTHER" id="PTHR17630:SF105">
    <property type="entry name" value="DIENELACTONE HYDROLASE FAMILY PROTEIN (AFU_ORTHOLOGUE AFUA_4G08790)"/>
    <property type="match status" value="1"/>
</dbReference>
<reference evidence="4" key="1">
    <citation type="submission" date="2010-07" db="EMBL/GenBank/DDBJ databases">
        <title>The genome sequence of Gaeumannomyces graminis var. tritici strain R3-111a-1.</title>
        <authorList>
            <consortium name="The Broad Institute Genome Sequencing Platform"/>
            <person name="Ma L.-J."/>
            <person name="Dead R."/>
            <person name="Young S."/>
            <person name="Zeng Q."/>
            <person name="Koehrsen M."/>
            <person name="Alvarado L."/>
            <person name="Berlin A."/>
            <person name="Chapman S.B."/>
            <person name="Chen Z."/>
            <person name="Freedman E."/>
            <person name="Gellesch M."/>
            <person name="Goldberg J."/>
            <person name="Griggs A."/>
            <person name="Gujja S."/>
            <person name="Heilman E.R."/>
            <person name="Heiman D."/>
            <person name="Hepburn T."/>
            <person name="Howarth C."/>
            <person name="Jen D."/>
            <person name="Larson L."/>
            <person name="Mehta T."/>
            <person name="Neiman D."/>
            <person name="Pearson M."/>
            <person name="Roberts A."/>
            <person name="Saif S."/>
            <person name="Shea T."/>
            <person name="Shenoy N."/>
            <person name="Sisk P."/>
            <person name="Stolte C."/>
            <person name="Sykes S."/>
            <person name="Walk T."/>
            <person name="White J."/>
            <person name="Yandava C."/>
            <person name="Haas B."/>
            <person name="Nusbaum C."/>
            <person name="Birren B."/>
        </authorList>
    </citation>
    <scope>NUCLEOTIDE SEQUENCE [LARGE SCALE GENOMIC DNA]</scope>
    <source>
        <strain evidence="4">R3-111a-1</strain>
    </source>
</reference>
<dbReference type="Proteomes" id="UP000006039">
    <property type="component" value="Unassembled WGS sequence"/>
</dbReference>
<evidence type="ECO:0000313" key="2">
    <source>
        <dbReference type="EMBL" id="EJT73782.1"/>
    </source>
</evidence>
<organism evidence="2">
    <name type="scientific">Gaeumannomyces tritici (strain R3-111a-1)</name>
    <name type="common">Wheat and barley take-all root rot fungus</name>
    <name type="synonym">Gaeumannomyces graminis var. tritici</name>
    <dbReference type="NCBI Taxonomy" id="644352"/>
    <lineage>
        <taxon>Eukaryota</taxon>
        <taxon>Fungi</taxon>
        <taxon>Dikarya</taxon>
        <taxon>Ascomycota</taxon>
        <taxon>Pezizomycotina</taxon>
        <taxon>Sordariomycetes</taxon>
        <taxon>Sordariomycetidae</taxon>
        <taxon>Magnaporthales</taxon>
        <taxon>Magnaporthaceae</taxon>
        <taxon>Gaeumannomyces</taxon>
    </lineage>
</organism>
<feature type="domain" description="Dienelactone hydrolase" evidence="1">
    <location>
        <begin position="17"/>
        <end position="263"/>
    </location>
</feature>
<dbReference type="GeneID" id="20348096"/>
<dbReference type="InterPro" id="IPR002925">
    <property type="entry name" value="Dienelactn_hydro"/>
</dbReference>
<proteinExistence type="predicted"/>
<dbReference type="EnsemblFungi" id="EJT73782">
    <property type="protein sequence ID" value="EJT73782"/>
    <property type="gene ID" value="GGTG_07638"/>
</dbReference>
<gene>
    <name evidence="3" type="primary">20348096</name>
    <name evidence="2" type="ORF">GGTG_07638</name>
</gene>
<dbReference type="Gene3D" id="3.40.50.1820">
    <property type="entry name" value="alpha/beta hydrolase"/>
    <property type="match status" value="1"/>
</dbReference>
<reference evidence="2" key="2">
    <citation type="submission" date="2010-07" db="EMBL/GenBank/DDBJ databases">
        <authorList>
            <consortium name="The Broad Institute Genome Sequencing Platform"/>
            <consortium name="Broad Institute Genome Sequencing Center for Infectious Disease"/>
            <person name="Ma L.-J."/>
            <person name="Dead R."/>
            <person name="Young S."/>
            <person name="Zeng Q."/>
            <person name="Koehrsen M."/>
            <person name="Alvarado L."/>
            <person name="Berlin A."/>
            <person name="Chapman S.B."/>
            <person name="Chen Z."/>
            <person name="Freedman E."/>
            <person name="Gellesch M."/>
            <person name="Goldberg J."/>
            <person name="Griggs A."/>
            <person name="Gujja S."/>
            <person name="Heilman E.R."/>
            <person name="Heiman D."/>
            <person name="Hepburn T."/>
            <person name="Howarth C."/>
            <person name="Jen D."/>
            <person name="Larson L."/>
            <person name="Mehta T."/>
            <person name="Neiman D."/>
            <person name="Pearson M."/>
            <person name="Roberts A."/>
            <person name="Saif S."/>
            <person name="Shea T."/>
            <person name="Shenoy N."/>
            <person name="Sisk P."/>
            <person name="Stolte C."/>
            <person name="Sykes S."/>
            <person name="Walk T."/>
            <person name="White J."/>
            <person name="Yandava C."/>
            <person name="Haas B."/>
            <person name="Nusbaum C."/>
            <person name="Birren B."/>
        </authorList>
    </citation>
    <scope>NUCLEOTIDE SEQUENCE</scope>
    <source>
        <strain evidence="2">R3-111a-1</strain>
    </source>
</reference>
<evidence type="ECO:0000313" key="4">
    <source>
        <dbReference type="Proteomes" id="UP000006039"/>
    </source>
</evidence>
<accession>J3P290</accession>
<dbReference type="OrthoDB" id="17560at2759"/>
<dbReference type="HOGENOM" id="CLU_054590_2_3_1"/>
<dbReference type="PANTHER" id="PTHR17630">
    <property type="entry name" value="DIENELACTONE HYDROLASE"/>
    <property type="match status" value="1"/>
</dbReference>
<dbReference type="STRING" id="644352.J3P290"/>
<dbReference type="eggNOG" id="KOG3043">
    <property type="taxonomic scope" value="Eukaryota"/>
</dbReference>
<dbReference type="VEuPathDB" id="FungiDB:GGTG_07638"/>
<protein>
    <recommendedName>
        <fullName evidence="1">Dienelactone hydrolase domain-containing protein</fullName>
    </recommendedName>
</protein>
<dbReference type="EMBL" id="GL385398">
    <property type="protein sequence ID" value="EJT73782.1"/>
    <property type="molecule type" value="Genomic_DNA"/>
</dbReference>